<protein>
    <submittedName>
        <fullName evidence="1">Uncharacterized protein</fullName>
    </submittedName>
</protein>
<dbReference type="SUPFAM" id="SSF54427">
    <property type="entry name" value="NTF2-like"/>
    <property type="match status" value="1"/>
</dbReference>
<dbReference type="OMA" id="DPINTFM"/>
<gene>
    <name evidence="1" type="ORF">MANES_01G251300v8</name>
</gene>
<comment type="caution">
    <text evidence="1">The sequence shown here is derived from an EMBL/GenBank/DDBJ whole genome shotgun (WGS) entry which is preliminary data.</text>
</comment>
<dbReference type="InterPro" id="IPR032710">
    <property type="entry name" value="NTF2-like_dom_sf"/>
</dbReference>
<dbReference type="Gene3D" id="3.10.450.50">
    <property type="match status" value="1"/>
</dbReference>
<dbReference type="Proteomes" id="UP000091857">
    <property type="component" value="Chromosome 1"/>
</dbReference>
<name>A0A2C9WNV6_MANES</name>
<dbReference type="AlphaFoldDB" id="A0A2C9WNV6"/>
<dbReference type="OrthoDB" id="44820at2759"/>
<evidence type="ECO:0000313" key="1">
    <source>
        <dbReference type="EMBL" id="OAY62225.1"/>
    </source>
</evidence>
<reference evidence="2" key="1">
    <citation type="journal article" date="2016" name="Nat. Biotechnol.">
        <title>Sequencing wild and cultivated cassava and related species reveals extensive interspecific hybridization and genetic diversity.</title>
        <authorList>
            <person name="Bredeson J.V."/>
            <person name="Lyons J.B."/>
            <person name="Prochnik S.E."/>
            <person name="Wu G.A."/>
            <person name="Ha C.M."/>
            <person name="Edsinger-Gonzales E."/>
            <person name="Grimwood J."/>
            <person name="Schmutz J."/>
            <person name="Rabbi I.Y."/>
            <person name="Egesi C."/>
            <person name="Nauluvula P."/>
            <person name="Lebot V."/>
            <person name="Ndunguru J."/>
            <person name="Mkamilo G."/>
            <person name="Bart R.S."/>
            <person name="Setter T.L."/>
            <person name="Gleadow R.M."/>
            <person name="Kulakow P."/>
            <person name="Ferguson M.E."/>
            <person name="Rounsley S."/>
            <person name="Rokhsar D.S."/>
        </authorList>
    </citation>
    <scope>NUCLEOTIDE SEQUENCE [LARGE SCALE GENOMIC DNA]</scope>
    <source>
        <strain evidence="2">cv. AM560-2</strain>
    </source>
</reference>
<dbReference type="EMBL" id="CM004387">
    <property type="protein sequence ID" value="OAY62225.1"/>
    <property type="molecule type" value="Genomic_DNA"/>
</dbReference>
<evidence type="ECO:0000313" key="2">
    <source>
        <dbReference type="Proteomes" id="UP000091857"/>
    </source>
</evidence>
<dbReference type="Pfam" id="PF10184">
    <property type="entry name" value="DUF2358"/>
    <property type="match status" value="1"/>
</dbReference>
<organism evidence="1 2">
    <name type="scientific">Manihot esculenta</name>
    <name type="common">Cassava</name>
    <name type="synonym">Jatropha manihot</name>
    <dbReference type="NCBI Taxonomy" id="3983"/>
    <lineage>
        <taxon>Eukaryota</taxon>
        <taxon>Viridiplantae</taxon>
        <taxon>Streptophyta</taxon>
        <taxon>Embryophyta</taxon>
        <taxon>Tracheophyta</taxon>
        <taxon>Spermatophyta</taxon>
        <taxon>Magnoliopsida</taxon>
        <taxon>eudicotyledons</taxon>
        <taxon>Gunneridae</taxon>
        <taxon>Pentapetalae</taxon>
        <taxon>rosids</taxon>
        <taxon>fabids</taxon>
        <taxon>Malpighiales</taxon>
        <taxon>Euphorbiaceae</taxon>
        <taxon>Crotonoideae</taxon>
        <taxon>Manihoteae</taxon>
        <taxon>Manihot</taxon>
    </lineage>
</organism>
<dbReference type="PANTHER" id="PTHR31094:SF2">
    <property type="entry name" value="RIKEN CDNA 2310061I04 GENE"/>
    <property type="match status" value="1"/>
</dbReference>
<dbReference type="InterPro" id="IPR018790">
    <property type="entry name" value="DUF2358"/>
</dbReference>
<sequence>MALFVHPPEISAVKSIFNPNPYPHVIKSLSVFRSDERIRSRARTGARIAFRGCEARVSQSNQNLLLYGQFSAPVKQESKQEEEKQDYYVNMGYAIRTLREEFPELFYRELSFDIYRDDIVFKDPLNTFVGIENYKSIFWALRFHGKIFFRALWVDVISVLQPVENVIMVRWTVHGIPRVPWESRARFDGLSEYKLDKDGKIFQHRVDNVALNLPPKFRVLAVEELLQSVGCPSTPKPTYFEVSSFSSEREYSS</sequence>
<dbReference type="Gramene" id="Manes.01G251300.1.v8.1">
    <property type="protein sequence ID" value="Manes.01G251300.1.v8.1.CDS"/>
    <property type="gene ID" value="Manes.01G251300.v8.1"/>
</dbReference>
<proteinExistence type="predicted"/>
<dbReference type="PANTHER" id="PTHR31094">
    <property type="entry name" value="RIKEN CDNA 2310061I04 GENE"/>
    <property type="match status" value="1"/>
</dbReference>
<keyword evidence="2" id="KW-1185">Reference proteome</keyword>
<accession>A0A2C9WNV6</accession>